<dbReference type="HAMAP" id="MF_00040">
    <property type="entry name" value="RRF"/>
    <property type="match status" value="1"/>
</dbReference>
<gene>
    <name evidence="6" type="primary">frr</name>
    <name evidence="9" type="ORF">DC094_18775</name>
</gene>
<keyword evidence="10" id="KW-1185">Reference proteome</keyword>
<evidence type="ECO:0000256" key="6">
    <source>
        <dbReference type="HAMAP-Rule" id="MF_00040"/>
    </source>
</evidence>
<evidence type="ECO:0000256" key="7">
    <source>
        <dbReference type="SAM" id="MobiDB-lite"/>
    </source>
</evidence>
<dbReference type="Gene3D" id="1.10.132.20">
    <property type="entry name" value="Ribosome-recycling factor"/>
    <property type="match status" value="1"/>
</dbReference>
<dbReference type="Pfam" id="PF01765">
    <property type="entry name" value="RRF"/>
    <property type="match status" value="1"/>
</dbReference>
<reference evidence="9 10" key="1">
    <citation type="submission" date="2018-04" db="EMBL/GenBank/DDBJ databases">
        <title>Thalassorhabdus spongiae gen. nov., sp. nov., isolated from a marine sponge in South-West Iceland.</title>
        <authorList>
            <person name="Knobloch S."/>
            <person name="Daussin A."/>
            <person name="Johannsson R."/>
            <person name="Marteinsson V.T."/>
        </authorList>
    </citation>
    <scope>NUCLEOTIDE SEQUENCE [LARGE SCALE GENOMIC DNA]</scope>
    <source>
        <strain evidence="9 10">Hp12</strain>
    </source>
</reference>
<dbReference type="FunFam" id="3.30.1360.40:FF:000001">
    <property type="entry name" value="Ribosome-recycling factor"/>
    <property type="match status" value="1"/>
</dbReference>
<comment type="subcellular location">
    <subcellularLocation>
        <location evidence="1 6">Cytoplasm</location>
    </subcellularLocation>
</comment>
<dbReference type="AlphaFoldDB" id="A0A2V1GPU2"/>
<dbReference type="GO" id="GO:0002184">
    <property type="term" value="P:cytoplasmic translational termination"/>
    <property type="evidence" value="ECO:0007669"/>
    <property type="project" value="TreeGrafter"/>
</dbReference>
<dbReference type="InterPro" id="IPR036191">
    <property type="entry name" value="RRF_sf"/>
</dbReference>
<evidence type="ECO:0000313" key="10">
    <source>
        <dbReference type="Proteomes" id="UP000244906"/>
    </source>
</evidence>
<accession>A0A2V1GPU2</accession>
<dbReference type="FunFam" id="1.10.132.20:FF:000001">
    <property type="entry name" value="Ribosome-recycling factor"/>
    <property type="match status" value="1"/>
</dbReference>
<dbReference type="EMBL" id="QDDL01000011">
    <property type="protein sequence ID" value="PVZ64911.1"/>
    <property type="molecule type" value="Genomic_DNA"/>
</dbReference>
<dbReference type="InterPro" id="IPR002661">
    <property type="entry name" value="Ribosome_recyc_fac"/>
</dbReference>
<organism evidence="9 10">
    <name type="scientific">Pelagibaculum spongiae</name>
    <dbReference type="NCBI Taxonomy" id="2080658"/>
    <lineage>
        <taxon>Bacteria</taxon>
        <taxon>Pseudomonadati</taxon>
        <taxon>Pseudomonadota</taxon>
        <taxon>Gammaproteobacteria</taxon>
        <taxon>Oceanospirillales</taxon>
        <taxon>Pelagibaculum</taxon>
    </lineage>
</organism>
<evidence type="ECO:0000256" key="3">
    <source>
        <dbReference type="ARBA" id="ARBA00022490"/>
    </source>
</evidence>
<name>A0A2V1GPU2_9GAMM</name>
<dbReference type="NCBIfam" id="TIGR00496">
    <property type="entry name" value="frr"/>
    <property type="match status" value="1"/>
</dbReference>
<dbReference type="RefSeq" id="WP_116688665.1">
    <property type="nucleotide sequence ID" value="NZ_CAWNYD010000011.1"/>
</dbReference>
<dbReference type="OrthoDB" id="9804006at2"/>
<evidence type="ECO:0000256" key="4">
    <source>
        <dbReference type="ARBA" id="ARBA00022917"/>
    </source>
</evidence>
<comment type="similarity">
    <text evidence="2 6">Belongs to the RRF family.</text>
</comment>
<evidence type="ECO:0000256" key="5">
    <source>
        <dbReference type="ARBA" id="ARBA00025050"/>
    </source>
</evidence>
<feature type="region of interest" description="Disordered" evidence="7">
    <location>
        <begin position="139"/>
        <end position="159"/>
    </location>
</feature>
<dbReference type="PANTHER" id="PTHR20982">
    <property type="entry name" value="RIBOSOME RECYCLING FACTOR"/>
    <property type="match status" value="1"/>
</dbReference>
<evidence type="ECO:0000313" key="9">
    <source>
        <dbReference type="EMBL" id="PVZ64911.1"/>
    </source>
</evidence>
<evidence type="ECO:0000259" key="8">
    <source>
        <dbReference type="Pfam" id="PF01765"/>
    </source>
</evidence>
<dbReference type="Gene3D" id="3.30.1360.40">
    <property type="match status" value="1"/>
</dbReference>
<sequence>MIDEILEDSQQRMAKSLEALEHNLSKMRTGRAHPSLLEGIMVPYYGVDTPLKQVANVSIGDARTLTIQVWEKTLVSAVEKAIMTSNLGLNPCSAGEIIRVPLPVLTEERRREMVKLVRHEGENSKVSVRNARRDANSDFKELVKEKEASEDDERRAQESVQKLTDRYVAEIDKRLDAKEAELMEV</sequence>
<protein>
    <recommendedName>
        <fullName evidence="6">Ribosome-recycling factor</fullName>
        <shortName evidence="6">RRF</shortName>
    </recommendedName>
    <alternativeName>
        <fullName evidence="6">Ribosome-releasing factor</fullName>
    </alternativeName>
</protein>
<dbReference type="GO" id="GO:0043023">
    <property type="term" value="F:ribosomal large subunit binding"/>
    <property type="evidence" value="ECO:0007669"/>
    <property type="project" value="TreeGrafter"/>
</dbReference>
<dbReference type="SUPFAM" id="SSF55194">
    <property type="entry name" value="Ribosome recycling factor, RRF"/>
    <property type="match status" value="1"/>
</dbReference>
<comment type="function">
    <text evidence="5 6">Responsible for the release of ribosomes from messenger RNA at the termination of protein biosynthesis. May increase the efficiency of translation by recycling ribosomes from one round of translation to another.</text>
</comment>
<dbReference type="GO" id="GO:0005829">
    <property type="term" value="C:cytosol"/>
    <property type="evidence" value="ECO:0007669"/>
    <property type="project" value="GOC"/>
</dbReference>
<comment type="caution">
    <text evidence="9">The sequence shown here is derived from an EMBL/GenBank/DDBJ whole genome shotgun (WGS) entry which is preliminary data.</text>
</comment>
<dbReference type="Proteomes" id="UP000244906">
    <property type="component" value="Unassembled WGS sequence"/>
</dbReference>
<dbReference type="PANTHER" id="PTHR20982:SF3">
    <property type="entry name" value="MITOCHONDRIAL RIBOSOME RECYCLING FACTOR PSEUDO 1"/>
    <property type="match status" value="1"/>
</dbReference>
<feature type="domain" description="Ribosome recycling factor" evidence="8">
    <location>
        <begin position="20"/>
        <end position="183"/>
    </location>
</feature>
<keyword evidence="4 6" id="KW-0648">Protein biosynthesis</keyword>
<proteinExistence type="inferred from homology"/>
<evidence type="ECO:0000256" key="2">
    <source>
        <dbReference type="ARBA" id="ARBA00005912"/>
    </source>
</evidence>
<dbReference type="InterPro" id="IPR023584">
    <property type="entry name" value="Ribosome_recyc_fac_dom"/>
</dbReference>
<evidence type="ECO:0000256" key="1">
    <source>
        <dbReference type="ARBA" id="ARBA00004496"/>
    </source>
</evidence>
<dbReference type="CDD" id="cd00520">
    <property type="entry name" value="RRF"/>
    <property type="match status" value="1"/>
</dbReference>
<keyword evidence="3 6" id="KW-0963">Cytoplasm</keyword>